<evidence type="ECO:0000313" key="3">
    <source>
        <dbReference type="EMBL" id="KAK5987588.1"/>
    </source>
</evidence>
<feature type="repeat" description="WD" evidence="1">
    <location>
        <begin position="576"/>
        <end position="608"/>
    </location>
</feature>
<feature type="region of interest" description="Disordered" evidence="2">
    <location>
        <begin position="724"/>
        <end position="752"/>
    </location>
</feature>
<dbReference type="SUPFAM" id="SSF50978">
    <property type="entry name" value="WD40 repeat-like"/>
    <property type="match status" value="1"/>
</dbReference>
<protein>
    <submittedName>
        <fullName evidence="3">WD repeat-containing C2A9.03-like protein</fullName>
    </submittedName>
</protein>
<sequence length="752" mass="83718">MRPAALPLPDRQNDDTDTQQKQDHGRSQSLYWDRQQEEQDAAAVHAPGNSNNTSTTTTTTTTTIVRYESVFSSGDEDEDDELDDDYNNAHQPYGNLAASTGMTHCPVDNDEDLEDMPDSYINDHAYLDRPPHQHLHYHYNNSRQQGEHDLDMSDSDGGAPLDSLTTTNDLILSDFDYDSGAQYHMEDSEEEEDSEEDIDEYNDATIMHMAPPMHPFGFGNNTLPPINGPLGTGTAMAAPTTQAYWPSMAPSGLMMAAPDTMIDPLPPVQLSNPNPSILGSENLGLVDFLRSWAYGQHLYPSTRLPRPDLHDVLRQAGDGIEQVKYSDLRGDNCDFQGLDWDSMDMTREAARERRRYTYKNYVNKPDSDKWSATMGEEAIPASDNFFRFKRMDIRRDVTLAHFQLRSVLACPTRTQAFYPSLQGVNVINTASRKTELAMNLREFPGMSSPAISTLDAACGVLMGGTFNGDYCLQALNSEDGKAYSEGQISTDISGITNHIRIYRPRRSHTPIAAIASNDHGFRVMDLQTEKFTSKIMYPFALNCSAISPDGRLRALVGDNLDVLITNADTGETLQKLSGHRDYGFACDWSDDGYTIATGFQDKGIKIWDARRWCNSSGVSAPLCTIRAEMAGVRSLRFSPVGSGKPVLVAAEEADYVNIIDATTFASKQTMDVFGEIGGVAFANDGQDLNVLCCDSHRGGLLQLERCGSRAEPFWETRTRRETPYSLSRGWDDEDEQPKRSRLPTYWDGPEPF</sequence>
<dbReference type="Proteomes" id="UP001338125">
    <property type="component" value="Unassembled WGS sequence"/>
</dbReference>
<dbReference type="InterPro" id="IPR015943">
    <property type="entry name" value="WD40/YVTN_repeat-like_dom_sf"/>
</dbReference>
<comment type="caution">
    <text evidence="3">The sequence shown here is derived from an EMBL/GenBank/DDBJ whole genome shotgun (WGS) entry which is preliminary data.</text>
</comment>
<gene>
    <name evidence="3" type="ORF">PT974_11720</name>
</gene>
<name>A0ABR0S602_9HYPO</name>
<dbReference type="PANTHER" id="PTHR43991">
    <property type="entry name" value="WD REPEAT PROTEIN (AFU_ORTHOLOGUE AFUA_8G05640)-RELATED"/>
    <property type="match status" value="1"/>
</dbReference>
<evidence type="ECO:0000256" key="2">
    <source>
        <dbReference type="SAM" id="MobiDB-lite"/>
    </source>
</evidence>
<dbReference type="EMBL" id="JAVFKD010000016">
    <property type="protein sequence ID" value="KAK5987588.1"/>
    <property type="molecule type" value="Genomic_DNA"/>
</dbReference>
<organism evidence="3 4">
    <name type="scientific">Cladobotryum mycophilum</name>
    <dbReference type="NCBI Taxonomy" id="491253"/>
    <lineage>
        <taxon>Eukaryota</taxon>
        <taxon>Fungi</taxon>
        <taxon>Dikarya</taxon>
        <taxon>Ascomycota</taxon>
        <taxon>Pezizomycotina</taxon>
        <taxon>Sordariomycetes</taxon>
        <taxon>Hypocreomycetidae</taxon>
        <taxon>Hypocreales</taxon>
        <taxon>Hypocreaceae</taxon>
        <taxon>Cladobotryum</taxon>
    </lineage>
</organism>
<dbReference type="PROSITE" id="PS50082">
    <property type="entry name" value="WD_REPEATS_2"/>
    <property type="match status" value="1"/>
</dbReference>
<dbReference type="PROSITE" id="PS50294">
    <property type="entry name" value="WD_REPEATS_REGION"/>
    <property type="match status" value="1"/>
</dbReference>
<dbReference type="PANTHER" id="PTHR43991:SF12">
    <property type="entry name" value="WD REPEAT PROTEIN (AFU_ORTHOLOGUE AFUA_8G05640)"/>
    <property type="match status" value="1"/>
</dbReference>
<feature type="compositionally biased region" description="Basic and acidic residues" evidence="2">
    <location>
        <begin position="11"/>
        <end position="26"/>
    </location>
</feature>
<proteinExistence type="predicted"/>
<dbReference type="InterPro" id="IPR001680">
    <property type="entry name" value="WD40_rpt"/>
</dbReference>
<dbReference type="SMART" id="SM00320">
    <property type="entry name" value="WD40"/>
    <property type="match status" value="2"/>
</dbReference>
<feature type="region of interest" description="Disordered" evidence="2">
    <location>
        <begin position="1"/>
        <end position="61"/>
    </location>
</feature>
<dbReference type="InterPro" id="IPR036322">
    <property type="entry name" value="WD40_repeat_dom_sf"/>
</dbReference>
<reference evidence="3 4" key="1">
    <citation type="submission" date="2024-01" db="EMBL/GenBank/DDBJ databases">
        <title>Complete genome of Cladobotryum mycophilum ATHUM6906.</title>
        <authorList>
            <person name="Christinaki A.C."/>
            <person name="Myridakis A.I."/>
            <person name="Kouvelis V.N."/>
        </authorList>
    </citation>
    <scope>NUCLEOTIDE SEQUENCE [LARGE SCALE GENOMIC DNA]</scope>
    <source>
        <strain evidence="3 4">ATHUM6906</strain>
    </source>
</reference>
<accession>A0ABR0S602</accession>
<keyword evidence="4" id="KW-1185">Reference proteome</keyword>
<feature type="compositionally biased region" description="Low complexity" evidence="2">
    <location>
        <begin position="49"/>
        <end position="61"/>
    </location>
</feature>
<dbReference type="Gene3D" id="2.130.10.10">
    <property type="entry name" value="YVTN repeat-like/Quinoprotein amine dehydrogenase"/>
    <property type="match status" value="1"/>
</dbReference>
<evidence type="ECO:0000313" key="4">
    <source>
        <dbReference type="Proteomes" id="UP001338125"/>
    </source>
</evidence>
<feature type="region of interest" description="Disordered" evidence="2">
    <location>
        <begin position="145"/>
        <end position="165"/>
    </location>
</feature>
<keyword evidence="1" id="KW-0853">WD repeat</keyword>
<dbReference type="Pfam" id="PF00400">
    <property type="entry name" value="WD40"/>
    <property type="match status" value="1"/>
</dbReference>
<evidence type="ECO:0000256" key="1">
    <source>
        <dbReference type="PROSITE-ProRule" id="PRU00221"/>
    </source>
</evidence>